<keyword evidence="9" id="KW-1185">Reference proteome</keyword>
<evidence type="ECO:0000259" key="7">
    <source>
        <dbReference type="PROSITE" id="PS50075"/>
    </source>
</evidence>
<organism evidence="8 9">
    <name type="scientific">Streptomyces iconiensis</name>
    <dbReference type="NCBI Taxonomy" id="1384038"/>
    <lineage>
        <taxon>Bacteria</taxon>
        <taxon>Bacillati</taxon>
        <taxon>Actinomycetota</taxon>
        <taxon>Actinomycetes</taxon>
        <taxon>Kitasatosporales</taxon>
        <taxon>Streptomycetaceae</taxon>
        <taxon>Streptomyces</taxon>
    </lineage>
</organism>
<dbReference type="InterPro" id="IPR001242">
    <property type="entry name" value="Condensation_dom"/>
</dbReference>
<dbReference type="CDD" id="cd17646">
    <property type="entry name" value="A_NRPS_AB3403-like"/>
    <property type="match status" value="1"/>
</dbReference>
<keyword evidence="4" id="KW-0677">Repeat</keyword>
<protein>
    <submittedName>
        <fullName evidence="8">Amino acid adenylation domain-containing protein</fullName>
    </submittedName>
</protein>
<feature type="domain" description="Carrier" evidence="7">
    <location>
        <begin position="2308"/>
        <end position="2382"/>
    </location>
</feature>
<keyword evidence="5" id="KW-0045">Antibiotic biosynthesis</keyword>
<evidence type="ECO:0000313" key="8">
    <source>
        <dbReference type="EMBL" id="MDJ1132106.1"/>
    </source>
</evidence>
<dbReference type="Pfam" id="PF13193">
    <property type="entry name" value="AMP-binding_C"/>
    <property type="match status" value="2"/>
</dbReference>
<evidence type="ECO:0000313" key="9">
    <source>
        <dbReference type="Proteomes" id="UP001214441"/>
    </source>
</evidence>
<evidence type="ECO:0000256" key="1">
    <source>
        <dbReference type="ARBA" id="ARBA00001957"/>
    </source>
</evidence>
<dbReference type="Gene3D" id="1.10.1200.10">
    <property type="entry name" value="ACP-like"/>
    <property type="match status" value="2"/>
</dbReference>
<dbReference type="Gene3D" id="3.40.50.12780">
    <property type="entry name" value="N-terminal domain of ligase-like"/>
    <property type="match status" value="2"/>
</dbReference>
<sequence length="3925" mass="415281">MTDSQTEPNARLAPLSSAQLDSMRRRIGGHADQAERVNHADHAASSGHADRAGHAGYEDRTLVEACAVGLAYWATGRSPDGIDLTPDTLFADLCGWIDNGGTAPGGWQVGQDGQDGQDGQSIVLPEGVVPAEARLALDDLADFPDRPLGTIGPSSVAARLRDLAGWNDTHADRERPSLVEMFREQARSRPDAVAVVDGHRELTYRQAAARSSQLAHHLLERGLAGEQVVGISLERSADMVIGLLGVLQAGCAFVPLDPQWPAARRAVVIEDAGVVLQLNDSGEHASGEPEAVAVDLGDWRFGSCPEQGTGVTVDGESLAYVIFTSGSTGRPKGAMIRHKAISERLLWQVNEILGFGHDDASLFKAPLSFDISINEIFLPLVSGGRLVVLRPGGERDPHHLLSVIAEQRVTFTYLVSSMLDVLLEIAGDSGRLDSLRHVWCGGEVLTPELYERFRTRLDIPMYHGYGPAETTIGVSHVIYRGAAERLSTSIGKANPNTQLYVLDEELRPVPVGVGGELYAGGLLLGRGYVNAPGLTASRFVANPFAGDGSRLYRTGDLARFGPDGSLEFLGRADNQIKIRGMRLEIEDVEAGLAEHPGVRHTCVVAKKNTAGGTYLVGYVIPAAGSEDLRAEEVTSWATAHMVAYMVPAHIVVMREFPLTENGKLDRGALPEPPTGSGQGVPPSTGNERAVCAAVAALLGLEQVGVDQDFFQLGGDSILAISLLSALREAGLHVTARQIFTHSVVGALAAVASREDTGTVDHGDTATGAVVGSPIVRWLGETTDAIDGFVQSVVLNTPAELTPEALDEILAALVRRHDMLRAKLVRGEHWSFEIPEADRASAERHGPGAEADPSGAGSHRSGAGSHQFFAGWQESDLPLDACVSLATDGLDPAGGVMLRAVWRRAARQLVVVVHHVVVDGVSWRILREDLATAWGQFASGAPVELPPVGTSFRRWTQLLERAGFETDRGYFQQLLPGADQPVGRRAPAPTDTVARERTLTVAVDPEVTAALLGEVPAAFHAGVNDVLVTALAVTLARWRRDLGQDQTFAYIELEGHGREARFVADAAGFEPDLSRTVGWFTTLCPVTVDPGTPGDGGGPGGLGDGSPGECGTSPAYLAAALKAVKDDLARVPGNGLSYGALRYLTETGCDVPAPQVLFNYLGRFEAGAAGDWQLAGPTGQLGERRDPGMRLPRALEFNAIAEPAASGEYELVTTLSWPEGMFTDEDIATLGDYFRTALTGLAALDEGGHSPGDFAPVPLTQADVDELDGPALRDILPLTPLQEGLYFHSVFDGDSAGAYVEQQLLTLEGEVDADRLAAAATRLFTLYPNLAARFVALADGRVVSVLESGTEAPFTTLDEPGITDEGIREHAERDRRAGFDLATGPLMRYTLIRTGSARHVLVQTVHHLVADGWSVPHMLRALLAEYHAPGSLYPLGGFPDHVRRLAERDDDESDQVWCEQLAGLPGPSLVAEGHPPSDRFADSAVEPDEDIEGAARSAGVPLSVAVHSAWAVTLGGVLHDRDVVFGSTVSGRDAGMPGMGAVGGFGALGEMVGLFINTIPVRARWSDTTTAGELLASVREHQSAVLDHQHVSLARIGRQAGAGTLFDTLVVFDVATDVEALRRPDDTLVITDIVNEGAPHYPLTLVVERTGDRRPRFNLIYDGELLREPGAQAILGTFSRTLTGLLTRPEAPVDTLGAEPAPGADPLPAPITPTTLHELFDAAARRDPAATAVTQCALDGGTRSLTYGELALAKDELASTLRAAGVGPGRRVAVAVPRSLEQVVALLAVVTAGGAYVPLDLAYPDERLEYLLADAAPQVLLVDREQHDRCAGLLARAGVPARVLVLGEELPTATATPMGSGVTDTVPGAATTGPGAATTGPGAATTGPGARAGWHDPAYVIYTSGSTGRPKGVVVPHSSVVTLLANTRPAMDFGPHDVWVQFHSFSFDFAVWELWGALVHGGELLVPEYGLTRSPVDFHRLVRERAVTVLNQTPSAFYQFTEADRHADEPVTALRLVIFGGEALDLGRLRGWVGRHGTASPELVNMYGITETTVHVTHRVLTDGDFDRGEVTGPPGGPIPGPLGGAVPGLETYLLDDRLRPVPPGRVGAIYVAGDQVSLGYLGRTCLTASRFVANPFANDGSRMYHTGDLARRTLDGELEFAGRADDQVQLKGFRIELGEVESAIRELDGVTDAAVTVADSGDHLVAHVVCAAPSDAVDAVDGVDGVDVTGPLSAKLPAHMVPGRVLPVAALPLTVNGKLDRRALAARVSAPGTGAGKGATGHGVRAGEDAAGAAPLEVLEEEAAPLEERTDAVLRMLVGIFAEALPGSAVDADTDFFRAGGDSIVAITVVNRARALALPIAPRDVFLCKTPRALAAHLGPHLSQPAKSAQARGQAPVQASAQSRGQVSAQAPASAPVRREDGPLAPTPIMLRQRELGASLARFAQARKVVAPEGAGLADAERAAHAVVAAHPALRLRLCVEHGVWALRTEPVREVTVVGTDTSDATAAADEAAGRLDPEAGNVVAFSWLAASRTLVVTAHHIAVDAVSWLILLDDLAAALRGEPLAPATTPYAEYAEALASQSTHPLDDLGHWITTLQAPALLPTLRTPAPPAPPAPPALSPAAGAPRETTVVLAPGASDRVTRTAPAALGVGLTELLCGALRTALTLIQPSPTDLAIELERHGRVPVLEGHDYTRTVGWFTAIAPVRLTAHTDPVAAAREVAARQPDERGHVGYGRLRYLDPQTAPLLTAHPQVLFNYLGRGGESQALRLTGGDQAGPYAVEVNAWTDAATGCLHADFTLAEEVPDEITEHWRGALEAIAEASVTAERTAPVTPLQRGLYFQAQLAGPGGRGSSQYVAQSYFTFDRRLDTEALAEAMAYVIARHPGVGAGFGTDDEGNPVQILQAGRSVGVRTVELAAEAEAEAEAEALCAEDRGRGFDPDEPPLIRLTVLRLPDGCDGLLLSYHLLLWDGWSREILLRDLFGAYEAAVAGELREASPATPSFEDHARKLAAEHARNAAAAERFWAEHLTGLTGPTLLAGPARSPMDLTDATADTGAAEDTEAADDASRTDVLPHTVVHTLSAEESELLREAARAHGVTLNSVLTGAFGLLLGAHTGRSDAVFGVTVSGREGEGLSGIVGVLLNTVPMWTRARPDDTVGAYLSAVQAARVEAMEHEHLGLGEIQRASGHDTLFDNLFVLQNFLDMDAFAGMNSRHGITSVRADDSTHYPFTWVVTPGDRITVKLEHREGDPGEARRLLDDYLRVLQDLAASNGPVGALVGPGPRPEPAGRTDIGTDTVVDRFDQAADRDPSRVALVAHGVTLTFAELRDRSRAVAGVLALRGIGPGATVGLAIPRSLDSIVALFAVLRVGAAYVPLELDHPDERIAAIVADACPDVILTESTVSPRLTGELIELDRPLPEAEPFVTFAPDDPDRLRHPAYTIYTSGSTGKPKGVVTEYAGLTNMLINHQRRIFEPVLAEHGHRVFRIAHTVSFAFDMSWEELLWLADGHEVHICNEELRRDAPRLVAYCLEHRIDVINVTPTYAQQLVAEGLLDDPARRPPLVLLGGEAVTPALWRRLAETEGTVGYNLYGPTEYTINTLGVGTFECEDPVVGVAIDNTDTYVLDPWLRPVPDGVPGELYVAGIGIARGYLGQYAQTAHRFVACPFGAPGERMYRTGDLVTRRPDGNLTYLGRTDQQVKIRGHRVEPGEVEAAFAAHPAVRFAAAVAQPDPQVDGAYRLAAYLVLDGSVGSVGPDDSDDADGLSGSGPAAPAASVTLTAPVPPASSAPPVTLASVAAEVGAGLPDFLRPTHYAQVDSIPLTVNGKADTKALPEAKPLGALTTAAERGPRSGTETVVCEFFAEALDLDDDEVSAVSDFVSLGGHSMLAVRLIGLLRREYGPVVTIRDLFTLRTPEAIARHLDDDS</sequence>
<comment type="cofactor">
    <cofactor evidence="1">
        <name>pantetheine 4'-phosphate</name>
        <dbReference type="ChEBI" id="CHEBI:47942"/>
    </cofactor>
</comment>
<dbReference type="Pfam" id="PF00668">
    <property type="entry name" value="Condensation"/>
    <property type="match status" value="4"/>
</dbReference>
<comment type="caution">
    <text evidence="8">The sequence shown here is derived from an EMBL/GenBank/DDBJ whole genome shotgun (WGS) entry which is preliminary data.</text>
</comment>
<feature type="region of interest" description="Disordered" evidence="6">
    <location>
        <begin position="663"/>
        <end position="684"/>
    </location>
</feature>
<feature type="compositionally biased region" description="Low complexity" evidence="6">
    <location>
        <begin position="3763"/>
        <end position="3775"/>
    </location>
</feature>
<dbReference type="PANTHER" id="PTHR45527">
    <property type="entry name" value="NONRIBOSOMAL PEPTIDE SYNTHETASE"/>
    <property type="match status" value="1"/>
</dbReference>
<evidence type="ECO:0000256" key="2">
    <source>
        <dbReference type="ARBA" id="ARBA00022450"/>
    </source>
</evidence>
<feature type="domain" description="Carrier" evidence="7">
    <location>
        <begin position="681"/>
        <end position="755"/>
    </location>
</feature>
<gene>
    <name evidence="8" type="ORF">NMN56_009110</name>
</gene>
<dbReference type="NCBIfam" id="TIGR01720">
    <property type="entry name" value="NRPS-para261"/>
    <property type="match status" value="1"/>
</dbReference>
<dbReference type="Gene3D" id="3.30.559.10">
    <property type="entry name" value="Chloramphenicol acetyltransferase-like domain"/>
    <property type="match status" value="4"/>
</dbReference>
<feature type="compositionally biased region" description="Basic and acidic residues" evidence="6">
    <location>
        <begin position="837"/>
        <end position="846"/>
    </location>
</feature>
<evidence type="ECO:0000256" key="3">
    <source>
        <dbReference type="ARBA" id="ARBA00022553"/>
    </source>
</evidence>
<dbReference type="Gene3D" id="3.40.50.1820">
    <property type="entry name" value="alpha/beta hydrolase"/>
    <property type="match status" value="1"/>
</dbReference>
<dbReference type="InterPro" id="IPR036736">
    <property type="entry name" value="ACP-like_sf"/>
</dbReference>
<dbReference type="InterPro" id="IPR029058">
    <property type="entry name" value="AB_hydrolase_fold"/>
</dbReference>
<feature type="region of interest" description="Disordered" evidence="6">
    <location>
        <begin position="3041"/>
        <end position="3069"/>
    </location>
</feature>
<feature type="region of interest" description="Disordered" evidence="6">
    <location>
        <begin position="2384"/>
        <end position="2424"/>
    </location>
</feature>
<dbReference type="InterPro" id="IPR020845">
    <property type="entry name" value="AMP-binding_CS"/>
</dbReference>
<dbReference type="Gene3D" id="2.30.38.10">
    <property type="entry name" value="Luciferase, Domain 3"/>
    <property type="match status" value="1"/>
</dbReference>
<dbReference type="InterPro" id="IPR025110">
    <property type="entry name" value="AMP-bd_C"/>
</dbReference>
<dbReference type="Pfam" id="PF00501">
    <property type="entry name" value="AMP-binding"/>
    <property type="match status" value="3"/>
</dbReference>
<evidence type="ECO:0000256" key="5">
    <source>
        <dbReference type="ARBA" id="ARBA00023194"/>
    </source>
</evidence>
<dbReference type="SUPFAM" id="SSF47336">
    <property type="entry name" value="ACP-like"/>
    <property type="match status" value="3"/>
</dbReference>
<dbReference type="Proteomes" id="UP001214441">
    <property type="component" value="Unassembled WGS sequence"/>
</dbReference>
<dbReference type="NCBIfam" id="NF003417">
    <property type="entry name" value="PRK04813.1"/>
    <property type="match status" value="5"/>
</dbReference>
<dbReference type="InterPro" id="IPR010060">
    <property type="entry name" value="NRPS_synth"/>
</dbReference>
<feature type="domain" description="Carrier" evidence="7">
    <location>
        <begin position="3851"/>
        <end position="3925"/>
    </location>
</feature>
<dbReference type="SUPFAM" id="SSF52777">
    <property type="entry name" value="CoA-dependent acyltransferases"/>
    <property type="match status" value="8"/>
</dbReference>
<dbReference type="InterPro" id="IPR000873">
    <property type="entry name" value="AMP-dep_synth/lig_dom"/>
</dbReference>
<dbReference type="PROSITE" id="PS50075">
    <property type="entry name" value="CARRIER"/>
    <property type="match status" value="3"/>
</dbReference>
<dbReference type="InterPro" id="IPR045851">
    <property type="entry name" value="AMP-bd_C_sf"/>
</dbReference>
<dbReference type="PROSITE" id="PS00455">
    <property type="entry name" value="AMP_BINDING"/>
    <property type="match status" value="2"/>
</dbReference>
<dbReference type="InterPro" id="IPR006162">
    <property type="entry name" value="Ppantetheine_attach_site"/>
</dbReference>
<dbReference type="SUPFAM" id="SSF56801">
    <property type="entry name" value="Acetyl-CoA synthetase-like"/>
    <property type="match status" value="3"/>
</dbReference>
<dbReference type="SMART" id="SM00823">
    <property type="entry name" value="PKS_PP"/>
    <property type="match status" value="3"/>
</dbReference>
<dbReference type="PANTHER" id="PTHR45527:SF1">
    <property type="entry name" value="FATTY ACID SYNTHASE"/>
    <property type="match status" value="1"/>
</dbReference>
<dbReference type="InterPro" id="IPR023213">
    <property type="entry name" value="CAT-like_dom_sf"/>
</dbReference>
<dbReference type="Gene3D" id="3.40.50.980">
    <property type="match status" value="2"/>
</dbReference>
<dbReference type="CDD" id="cd17643">
    <property type="entry name" value="A_NRPS_Cytc1-like"/>
    <property type="match status" value="1"/>
</dbReference>
<dbReference type="InterPro" id="IPR020806">
    <property type="entry name" value="PKS_PP-bd"/>
</dbReference>
<feature type="compositionally biased region" description="Polar residues" evidence="6">
    <location>
        <begin position="2397"/>
        <end position="2411"/>
    </location>
</feature>
<feature type="compositionally biased region" description="Low complexity" evidence="6">
    <location>
        <begin position="853"/>
        <end position="862"/>
    </location>
</feature>
<keyword evidence="3" id="KW-0597">Phosphoprotein</keyword>
<accession>A0ABT6ZSR7</accession>
<dbReference type="EMBL" id="JANCPR020000007">
    <property type="protein sequence ID" value="MDJ1132106.1"/>
    <property type="molecule type" value="Genomic_DNA"/>
</dbReference>
<dbReference type="PROSITE" id="PS00012">
    <property type="entry name" value="PHOSPHOPANTETHEINE"/>
    <property type="match status" value="2"/>
</dbReference>
<feature type="region of interest" description="Disordered" evidence="6">
    <location>
        <begin position="3754"/>
        <end position="3775"/>
    </location>
</feature>
<dbReference type="NCBIfam" id="TIGR01733">
    <property type="entry name" value="AA-adenyl-dom"/>
    <property type="match status" value="3"/>
</dbReference>
<dbReference type="Pfam" id="PF00550">
    <property type="entry name" value="PP-binding"/>
    <property type="match status" value="3"/>
</dbReference>
<evidence type="ECO:0000256" key="6">
    <source>
        <dbReference type="SAM" id="MobiDB-lite"/>
    </source>
</evidence>
<dbReference type="CDD" id="cd05930">
    <property type="entry name" value="A_NRPS"/>
    <property type="match status" value="1"/>
</dbReference>
<dbReference type="InterPro" id="IPR042099">
    <property type="entry name" value="ANL_N_sf"/>
</dbReference>
<dbReference type="InterPro" id="IPR009081">
    <property type="entry name" value="PP-bd_ACP"/>
</dbReference>
<reference evidence="8 9" key="1">
    <citation type="submission" date="2023-05" db="EMBL/GenBank/DDBJ databases">
        <title>Streptantibioticus silvisoli sp. nov., acidotolerant actinomycetes 1 from pine litter.</title>
        <authorList>
            <person name="Swiecimska M."/>
            <person name="Golinska P."/>
            <person name="Sangal V."/>
            <person name="Wachnowicz B."/>
            <person name="Goodfellow M."/>
        </authorList>
    </citation>
    <scope>NUCLEOTIDE SEQUENCE [LARGE SCALE GENOMIC DNA]</scope>
    <source>
        <strain evidence="8 9">DSM 42109</strain>
    </source>
</reference>
<dbReference type="RefSeq" id="WP_274042416.1">
    <property type="nucleotide sequence ID" value="NZ_JANCPR020000007.1"/>
</dbReference>
<feature type="compositionally biased region" description="Low complexity" evidence="6">
    <location>
        <begin position="1862"/>
        <end position="1889"/>
    </location>
</feature>
<dbReference type="Gene3D" id="3.30.300.30">
    <property type="match status" value="3"/>
</dbReference>
<name>A0ABT6ZSR7_9ACTN</name>
<keyword evidence="2" id="KW-0596">Phosphopantetheine</keyword>
<feature type="region of interest" description="Disordered" evidence="6">
    <location>
        <begin position="1853"/>
        <end position="1889"/>
    </location>
</feature>
<dbReference type="Gene3D" id="3.30.559.30">
    <property type="entry name" value="Nonribosomal peptide synthetase, condensation domain"/>
    <property type="match status" value="4"/>
</dbReference>
<feature type="compositionally biased region" description="Low complexity" evidence="6">
    <location>
        <begin position="3041"/>
        <end position="3057"/>
    </location>
</feature>
<feature type="region of interest" description="Disordered" evidence="6">
    <location>
        <begin position="837"/>
        <end position="862"/>
    </location>
</feature>
<evidence type="ECO:0000256" key="4">
    <source>
        <dbReference type="ARBA" id="ARBA00022737"/>
    </source>
</evidence>
<dbReference type="InterPro" id="IPR010071">
    <property type="entry name" value="AA_adenyl_dom"/>
</dbReference>
<proteinExistence type="predicted"/>